<dbReference type="Proteomes" id="UP000299102">
    <property type="component" value="Unassembled WGS sequence"/>
</dbReference>
<feature type="domain" description="Beta-galactosidase 1-like first all-beta" evidence="7">
    <location>
        <begin position="86"/>
        <end position="196"/>
    </location>
</feature>
<evidence type="ECO:0000259" key="6">
    <source>
        <dbReference type="Pfam" id="PF01301"/>
    </source>
</evidence>
<dbReference type="PANTHER" id="PTHR23421">
    <property type="entry name" value="BETA-GALACTOSIDASE RELATED"/>
    <property type="match status" value="1"/>
</dbReference>
<dbReference type="InterPro" id="IPR001944">
    <property type="entry name" value="Glycoside_Hdrlase_35"/>
</dbReference>
<dbReference type="GO" id="GO:0004553">
    <property type="term" value="F:hydrolase activity, hydrolyzing O-glycosyl compounds"/>
    <property type="evidence" value="ECO:0007669"/>
    <property type="project" value="InterPro"/>
</dbReference>
<keyword evidence="9" id="KW-1185">Reference proteome</keyword>
<evidence type="ECO:0000256" key="3">
    <source>
        <dbReference type="ARBA" id="ARBA00022801"/>
    </source>
</evidence>
<dbReference type="InterPro" id="IPR031330">
    <property type="entry name" value="Gly_Hdrlase_35_cat"/>
</dbReference>
<dbReference type="OrthoDB" id="1657402at2759"/>
<comment type="caution">
    <text evidence="8">The sequence shown here is derived from an EMBL/GenBank/DDBJ whole genome shotgun (WGS) entry which is preliminary data.</text>
</comment>
<dbReference type="EMBL" id="BGZK01006913">
    <property type="protein sequence ID" value="GBP01304.1"/>
    <property type="molecule type" value="Genomic_DNA"/>
</dbReference>
<name>A0A4C1SH10_EUMVA</name>
<dbReference type="AlphaFoldDB" id="A0A4C1SH10"/>
<protein>
    <submittedName>
        <fullName evidence="8">Beta-galactosidase</fullName>
    </submittedName>
</protein>
<proteinExistence type="inferred from homology"/>
<feature type="domain" description="Glycoside hydrolase 35 catalytic" evidence="6">
    <location>
        <begin position="6"/>
        <end position="38"/>
    </location>
</feature>
<dbReference type="InterPro" id="IPR048912">
    <property type="entry name" value="BetaGal1-like_ABD1"/>
</dbReference>
<evidence type="ECO:0000256" key="2">
    <source>
        <dbReference type="ARBA" id="ARBA00022729"/>
    </source>
</evidence>
<dbReference type="Gene3D" id="2.60.120.260">
    <property type="entry name" value="Galactose-binding domain-like"/>
    <property type="match status" value="2"/>
</dbReference>
<evidence type="ECO:0000256" key="4">
    <source>
        <dbReference type="ARBA" id="ARBA00023180"/>
    </source>
</evidence>
<accession>A0A4C1SH10</accession>
<dbReference type="Pfam" id="PF01301">
    <property type="entry name" value="Glyco_hydro_35"/>
    <property type="match status" value="1"/>
</dbReference>
<keyword evidence="4" id="KW-0325">Glycoprotein</keyword>
<evidence type="ECO:0000256" key="5">
    <source>
        <dbReference type="ARBA" id="ARBA00023295"/>
    </source>
</evidence>
<dbReference type="Pfam" id="PF21317">
    <property type="entry name" value="BetaGal_ABD_1"/>
    <property type="match status" value="1"/>
</dbReference>
<reference evidence="8 9" key="1">
    <citation type="journal article" date="2019" name="Commun. Biol.">
        <title>The bagworm genome reveals a unique fibroin gene that provides high tensile strength.</title>
        <authorList>
            <person name="Kono N."/>
            <person name="Nakamura H."/>
            <person name="Ohtoshi R."/>
            <person name="Tomita M."/>
            <person name="Numata K."/>
            <person name="Arakawa K."/>
        </authorList>
    </citation>
    <scope>NUCLEOTIDE SEQUENCE [LARGE SCALE GENOMIC DNA]</scope>
</reference>
<comment type="similarity">
    <text evidence="1">Belongs to the glycosyl hydrolase 35 family.</text>
</comment>
<dbReference type="SUPFAM" id="SSF51445">
    <property type="entry name" value="(Trans)glycosidases"/>
    <property type="match status" value="1"/>
</dbReference>
<keyword evidence="2" id="KW-0732">Signal</keyword>
<sequence length="215" mass="24373">MGPGRYQPDITSYDYDAPMTEAGDPTSKYFALRDIIARYLPFARCTGTQTAAQKKYGTIKLQKCCTLLSLEARRRLSTGMAVSEKPKTFEALNQYSGLVLYETFLPATKHDPAILHVPGLHDRAYVYVDNEFVGILSRKYPFMILPISISAGRKLQLFVENQGRINYGPIIDFKGITSDAMFDTKVLKNWNMTKYPLESYEDIENLIQNEGSKTK</sequence>
<dbReference type="GO" id="GO:0005975">
    <property type="term" value="P:carbohydrate metabolic process"/>
    <property type="evidence" value="ECO:0007669"/>
    <property type="project" value="InterPro"/>
</dbReference>
<evidence type="ECO:0000259" key="7">
    <source>
        <dbReference type="Pfam" id="PF21317"/>
    </source>
</evidence>
<evidence type="ECO:0000313" key="9">
    <source>
        <dbReference type="Proteomes" id="UP000299102"/>
    </source>
</evidence>
<dbReference type="FunFam" id="2.60.120.260:FF:000021">
    <property type="entry name" value="Beta-galactosidase"/>
    <property type="match status" value="1"/>
</dbReference>
<dbReference type="STRING" id="151549.A0A4C1SH10"/>
<gene>
    <name evidence="8" type="primary">GLB1</name>
    <name evidence="8" type="ORF">EVAR_73286_1</name>
</gene>
<organism evidence="8 9">
    <name type="scientific">Eumeta variegata</name>
    <name type="common">Bagworm moth</name>
    <name type="synonym">Eumeta japonica</name>
    <dbReference type="NCBI Taxonomy" id="151549"/>
    <lineage>
        <taxon>Eukaryota</taxon>
        <taxon>Metazoa</taxon>
        <taxon>Ecdysozoa</taxon>
        <taxon>Arthropoda</taxon>
        <taxon>Hexapoda</taxon>
        <taxon>Insecta</taxon>
        <taxon>Pterygota</taxon>
        <taxon>Neoptera</taxon>
        <taxon>Endopterygota</taxon>
        <taxon>Lepidoptera</taxon>
        <taxon>Glossata</taxon>
        <taxon>Ditrysia</taxon>
        <taxon>Tineoidea</taxon>
        <taxon>Psychidae</taxon>
        <taxon>Oiketicinae</taxon>
        <taxon>Eumeta</taxon>
    </lineage>
</organism>
<evidence type="ECO:0000256" key="1">
    <source>
        <dbReference type="ARBA" id="ARBA00009809"/>
    </source>
</evidence>
<evidence type="ECO:0000313" key="8">
    <source>
        <dbReference type="EMBL" id="GBP01304.1"/>
    </source>
</evidence>
<dbReference type="InterPro" id="IPR017853">
    <property type="entry name" value="GH"/>
</dbReference>
<keyword evidence="5" id="KW-0326">Glycosidase</keyword>
<keyword evidence="3" id="KW-0378">Hydrolase</keyword>